<dbReference type="SUPFAM" id="SSF55874">
    <property type="entry name" value="ATPase domain of HSP90 chaperone/DNA topoisomerase II/histidine kinase"/>
    <property type="match status" value="1"/>
</dbReference>
<gene>
    <name evidence="3" type="ORF">C8P63_10843</name>
</gene>
<evidence type="ECO:0000259" key="2">
    <source>
        <dbReference type="SMART" id="SM00387"/>
    </source>
</evidence>
<dbReference type="InterPro" id="IPR003594">
    <property type="entry name" value="HATPase_dom"/>
</dbReference>
<dbReference type="SMART" id="SM00387">
    <property type="entry name" value="HATPase_c"/>
    <property type="match status" value="1"/>
</dbReference>
<keyword evidence="3" id="KW-0808">Transferase</keyword>
<dbReference type="Gene3D" id="3.30.565.10">
    <property type="entry name" value="Histidine kinase-like ATPase, C-terminal domain"/>
    <property type="match status" value="1"/>
</dbReference>
<keyword evidence="3" id="KW-0418">Kinase</keyword>
<evidence type="ECO:0000313" key="3">
    <source>
        <dbReference type="EMBL" id="PTX60734.1"/>
    </source>
</evidence>
<sequence>MLSKIIPIKYEWDVVKIRSKVREVTKDLGFDELEQSRIVQSVSELARNVVHHAEEGVVLVEEVHEGDQKGIRIVVQDFGPGIEDLDQVIKRSESPASTEGYGLRQVRELMDDFTIRAVEGKGTCVEVRKWLDVSTVESEE</sequence>
<evidence type="ECO:0000313" key="4">
    <source>
        <dbReference type="Proteomes" id="UP000244240"/>
    </source>
</evidence>
<dbReference type="EMBL" id="QBKR01000008">
    <property type="protein sequence ID" value="PTX60734.1"/>
    <property type="molecule type" value="Genomic_DNA"/>
</dbReference>
<dbReference type="AlphaFoldDB" id="A0A2T6BXC6"/>
<dbReference type="InterPro" id="IPR050267">
    <property type="entry name" value="Anti-sigma-factor_SerPK"/>
</dbReference>
<comment type="caution">
    <text evidence="3">The sequence shown here is derived from an EMBL/GenBank/DDBJ whole genome shotgun (WGS) entry which is preliminary data.</text>
</comment>
<accession>A0A2T6BXC6</accession>
<keyword evidence="1" id="KW-0723">Serine/threonine-protein kinase</keyword>
<dbReference type="PANTHER" id="PTHR35526:SF3">
    <property type="entry name" value="ANTI-SIGMA-F FACTOR RSBW"/>
    <property type="match status" value="1"/>
</dbReference>
<dbReference type="Proteomes" id="UP000244240">
    <property type="component" value="Unassembled WGS sequence"/>
</dbReference>
<name>A0A2T6BXC6_9BACL</name>
<feature type="domain" description="Histidine kinase/HSP90-like ATPase" evidence="2">
    <location>
        <begin position="33"/>
        <end position="133"/>
    </location>
</feature>
<proteinExistence type="predicted"/>
<protein>
    <submittedName>
        <fullName evidence="3">Serine/threonine-protein kinase RsbT</fullName>
    </submittedName>
</protein>
<dbReference type="Pfam" id="PF13581">
    <property type="entry name" value="HATPase_c_2"/>
    <property type="match status" value="1"/>
</dbReference>
<evidence type="ECO:0000256" key="1">
    <source>
        <dbReference type="ARBA" id="ARBA00022527"/>
    </source>
</evidence>
<reference evidence="3 4" key="1">
    <citation type="submission" date="2018-04" db="EMBL/GenBank/DDBJ databases">
        <title>Genomic Encyclopedia of Archaeal and Bacterial Type Strains, Phase II (KMG-II): from individual species to whole genera.</title>
        <authorList>
            <person name="Goeker M."/>
        </authorList>
    </citation>
    <scope>NUCLEOTIDE SEQUENCE [LARGE SCALE GENOMIC DNA]</scope>
    <source>
        <strain evidence="3 4">DSM 45787</strain>
    </source>
</reference>
<dbReference type="GO" id="GO:0004674">
    <property type="term" value="F:protein serine/threonine kinase activity"/>
    <property type="evidence" value="ECO:0007669"/>
    <property type="project" value="UniProtKB-KW"/>
</dbReference>
<dbReference type="PANTHER" id="PTHR35526">
    <property type="entry name" value="ANTI-SIGMA-F FACTOR RSBW-RELATED"/>
    <property type="match status" value="1"/>
</dbReference>
<dbReference type="InterPro" id="IPR036890">
    <property type="entry name" value="HATPase_C_sf"/>
</dbReference>
<keyword evidence="4" id="KW-1185">Reference proteome</keyword>
<organism evidence="3 4">
    <name type="scientific">Melghirimyces profundicolus</name>
    <dbReference type="NCBI Taxonomy" id="1242148"/>
    <lineage>
        <taxon>Bacteria</taxon>
        <taxon>Bacillati</taxon>
        <taxon>Bacillota</taxon>
        <taxon>Bacilli</taxon>
        <taxon>Bacillales</taxon>
        <taxon>Thermoactinomycetaceae</taxon>
        <taxon>Melghirimyces</taxon>
    </lineage>
</organism>